<dbReference type="InterPro" id="IPR039425">
    <property type="entry name" value="RNA_pol_sigma-70-like"/>
</dbReference>
<keyword evidence="3" id="KW-0731">Sigma factor</keyword>
<dbReference type="EMBL" id="FOPP01000011">
    <property type="protein sequence ID" value="SFH40033.1"/>
    <property type="molecule type" value="Genomic_DNA"/>
</dbReference>
<dbReference type="InterPro" id="IPR014284">
    <property type="entry name" value="RNA_pol_sigma-70_dom"/>
</dbReference>
<dbReference type="SUPFAM" id="SSF88659">
    <property type="entry name" value="Sigma3 and sigma4 domains of RNA polymerase sigma factors"/>
    <property type="match status" value="1"/>
</dbReference>
<dbReference type="Proteomes" id="UP000199666">
    <property type="component" value="Unassembled WGS sequence"/>
</dbReference>
<dbReference type="RefSeq" id="WP_090996759.1">
    <property type="nucleotide sequence ID" value="NZ_FOPP01000011.1"/>
</dbReference>
<dbReference type="InterPro" id="IPR014327">
    <property type="entry name" value="RNA_pol_sigma70_bacteroid"/>
</dbReference>
<keyword evidence="8" id="KW-1185">Reference proteome</keyword>
<dbReference type="InterPro" id="IPR013325">
    <property type="entry name" value="RNA_pol_sigma_r2"/>
</dbReference>
<keyword evidence="2" id="KW-0805">Transcription regulation</keyword>
<evidence type="ECO:0000256" key="1">
    <source>
        <dbReference type="ARBA" id="ARBA00010641"/>
    </source>
</evidence>
<dbReference type="PANTHER" id="PTHR43133:SF46">
    <property type="entry name" value="RNA POLYMERASE SIGMA-70 FACTOR ECF SUBFAMILY"/>
    <property type="match status" value="1"/>
</dbReference>
<dbReference type="SUPFAM" id="SSF88946">
    <property type="entry name" value="Sigma2 domain of RNA polymerase sigma factors"/>
    <property type="match status" value="1"/>
</dbReference>
<dbReference type="GO" id="GO:0016987">
    <property type="term" value="F:sigma factor activity"/>
    <property type="evidence" value="ECO:0007669"/>
    <property type="project" value="UniProtKB-KW"/>
</dbReference>
<dbReference type="AlphaFoldDB" id="A0A1I2ZQC1"/>
<gene>
    <name evidence="7" type="ORF">SAMN04489864_11115</name>
</gene>
<dbReference type="OrthoDB" id="659361at2"/>
<dbReference type="Pfam" id="PF04542">
    <property type="entry name" value="Sigma70_r2"/>
    <property type="match status" value="1"/>
</dbReference>
<evidence type="ECO:0000313" key="8">
    <source>
        <dbReference type="Proteomes" id="UP000199666"/>
    </source>
</evidence>
<protein>
    <submittedName>
        <fullName evidence="7">RNA polymerase sigma-70 factor, ECF subfamily</fullName>
    </submittedName>
</protein>
<dbReference type="GO" id="GO:0006352">
    <property type="term" value="P:DNA-templated transcription initiation"/>
    <property type="evidence" value="ECO:0007669"/>
    <property type="project" value="InterPro"/>
</dbReference>
<evidence type="ECO:0000313" key="7">
    <source>
        <dbReference type="EMBL" id="SFH40033.1"/>
    </source>
</evidence>
<evidence type="ECO:0000256" key="3">
    <source>
        <dbReference type="ARBA" id="ARBA00023082"/>
    </source>
</evidence>
<dbReference type="Gene3D" id="1.10.10.10">
    <property type="entry name" value="Winged helix-like DNA-binding domain superfamily/Winged helix DNA-binding domain"/>
    <property type="match status" value="1"/>
</dbReference>
<evidence type="ECO:0000259" key="6">
    <source>
        <dbReference type="Pfam" id="PF08281"/>
    </source>
</evidence>
<dbReference type="NCBIfam" id="TIGR02985">
    <property type="entry name" value="Sig70_bacteroi1"/>
    <property type="match status" value="1"/>
</dbReference>
<keyword evidence="4" id="KW-0804">Transcription</keyword>
<feature type="domain" description="RNA polymerase sigma factor 70 region 4 type 2" evidence="6">
    <location>
        <begin position="125"/>
        <end position="176"/>
    </location>
</feature>
<evidence type="ECO:0000256" key="2">
    <source>
        <dbReference type="ARBA" id="ARBA00023015"/>
    </source>
</evidence>
<dbReference type="NCBIfam" id="TIGR02937">
    <property type="entry name" value="sigma70-ECF"/>
    <property type="match status" value="1"/>
</dbReference>
<comment type="similarity">
    <text evidence="1">Belongs to the sigma-70 factor family. ECF subfamily.</text>
</comment>
<dbReference type="STRING" id="414048.SAMN04489864_11115"/>
<evidence type="ECO:0000256" key="4">
    <source>
        <dbReference type="ARBA" id="ARBA00023163"/>
    </source>
</evidence>
<dbReference type="Gene3D" id="1.10.1740.10">
    <property type="match status" value="1"/>
</dbReference>
<sequence length="207" mass="24094">MPEQKEKILSLFREIQNGNKLAFNELFLMYYPKLLTFAKQYTKNQESAEEITSELFVKIWIKRAGLFEILNPEVYLFIAIKNACLNLIRSEKKRSQFFHEELHQSIALCSDDDGLKMENQELKKQLDLAVKALPEQRKLIFKLIKEDGLKAQEVALILNISVRTVENQLYKAVKALAEAISDYIGYHPQKRISKKQALSDLPLLFFL</sequence>
<dbReference type="InterPro" id="IPR036388">
    <property type="entry name" value="WH-like_DNA-bd_sf"/>
</dbReference>
<dbReference type="PANTHER" id="PTHR43133">
    <property type="entry name" value="RNA POLYMERASE ECF-TYPE SIGMA FACTO"/>
    <property type="match status" value="1"/>
</dbReference>
<organism evidence="7 8">
    <name type="scientific">Pedobacter insulae</name>
    <dbReference type="NCBI Taxonomy" id="414048"/>
    <lineage>
        <taxon>Bacteria</taxon>
        <taxon>Pseudomonadati</taxon>
        <taxon>Bacteroidota</taxon>
        <taxon>Sphingobacteriia</taxon>
        <taxon>Sphingobacteriales</taxon>
        <taxon>Sphingobacteriaceae</taxon>
        <taxon>Pedobacter</taxon>
    </lineage>
</organism>
<dbReference type="InterPro" id="IPR013324">
    <property type="entry name" value="RNA_pol_sigma_r3/r4-like"/>
</dbReference>
<dbReference type="GO" id="GO:0003677">
    <property type="term" value="F:DNA binding"/>
    <property type="evidence" value="ECO:0007669"/>
    <property type="project" value="InterPro"/>
</dbReference>
<accession>A0A1I2ZQC1</accession>
<dbReference type="Pfam" id="PF08281">
    <property type="entry name" value="Sigma70_r4_2"/>
    <property type="match status" value="1"/>
</dbReference>
<dbReference type="InterPro" id="IPR013249">
    <property type="entry name" value="RNA_pol_sigma70_r4_t2"/>
</dbReference>
<proteinExistence type="inferred from homology"/>
<dbReference type="InterPro" id="IPR007627">
    <property type="entry name" value="RNA_pol_sigma70_r2"/>
</dbReference>
<feature type="domain" description="RNA polymerase sigma-70 region 2" evidence="5">
    <location>
        <begin position="26"/>
        <end position="93"/>
    </location>
</feature>
<evidence type="ECO:0000259" key="5">
    <source>
        <dbReference type="Pfam" id="PF04542"/>
    </source>
</evidence>
<name>A0A1I2ZQC1_9SPHI</name>
<reference evidence="7 8" key="1">
    <citation type="submission" date="2016-10" db="EMBL/GenBank/DDBJ databases">
        <authorList>
            <person name="de Groot N.N."/>
        </authorList>
    </citation>
    <scope>NUCLEOTIDE SEQUENCE [LARGE SCALE GENOMIC DNA]</scope>
    <source>
        <strain evidence="7 8">DSM 18684</strain>
    </source>
</reference>